<dbReference type="STRING" id="499555.BJL86_2067"/>
<dbReference type="SUPFAM" id="SSF50346">
    <property type="entry name" value="PRC-barrel domain"/>
    <property type="match status" value="1"/>
</dbReference>
<proteinExistence type="predicted"/>
<dbReference type="KEGG" id="dtm:BJL86_2067"/>
<dbReference type="GO" id="GO:0030077">
    <property type="term" value="C:plasma membrane light-harvesting complex"/>
    <property type="evidence" value="ECO:0007669"/>
    <property type="project" value="InterPro"/>
</dbReference>
<dbReference type="Gene3D" id="3.90.50.10">
    <property type="entry name" value="Photosynthetic Reaction Center, subunit H, domain 2"/>
    <property type="match status" value="1"/>
</dbReference>
<gene>
    <name evidence="2" type="ORF">BJL86_2067</name>
</gene>
<dbReference type="RefSeq" id="WP_067474629.1">
    <property type="nucleotide sequence ID" value="NZ_CP015961.1"/>
</dbReference>
<dbReference type="OrthoDB" id="3712018at2"/>
<sequence>MPVRNYVSELADSNVTDFEGNKLGTVAQVYVTAADQTPSWVAVKSGLLGVLGFKEYFIPLTEARFEPGTILVPYCKALVKGAPAVDEGTVISPEQEDELYRYYGIKDNVEPVGPATPKPHLHNILGTRAGGLARGEKASHSDEDLAPTA</sequence>
<dbReference type="InterPro" id="IPR011033">
    <property type="entry name" value="PRC_barrel-like_sf"/>
</dbReference>
<dbReference type="GO" id="GO:0019684">
    <property type="term" value="P:photosynthesis, light reaction"/>
    <property type="evidence" value="ECO:0007669"/>
    <property type="project" value="InterPro"/>
</dbReference>
<dbReference type="InterPro" id="IPR014747">
    <property type="entry name" value="Bac_photo_RC_H_C"/>
</dbReference>
<name>A0A173LMD3_9ACTN</name>
<dbReference type="InterPro" id="IPR027275">
    <property type="entry name" value="PRC-brl_dom"/>
</dbReference>
<evidence type="ECO:0000313" key="3">
    <source>
        <dbReference type="Proteomes" id="UP000186104"/>
    </source>
</evidence>
<protein>
    <recommendedName>
        <fullName evidence="1">PRC-barrel domain-containing protein</fullName>
    </recommendedName>
</protein>
<feature type="domain" description="PRC-barrel" evidence="1">
    <location>
        <begin position="5"/>
        <end position="76"/>
    </location>
</feature>
<evidence type="ECO:0000259" key="1">
    <source>
        <dbReference type="Pfam" id="PF05239"/>
    </source>
</evidence>
<reference evidence="2 3" key="1">
    <citation type="submission" date="2016-06" db="EMBL/GenBank/DDBJ databases">
        <title>Complete genome sequence of a saline-alkali tolerant type strain Dietzia timorensis ID05-A0528T.</title>
        <authorList>
            <person name="Wu X."/>
        </authorList>
    </citation>
    <scope>NUCLEOTIDE SEQUENCE [LARGE SCALE GENOMIC DNA]</scope>
    <source>
        <strain evidence="2 3">ID05-A0528</strain>
    </source>
</reference>
<evidence type="ECO:0000313" key="2">
    <source>
        <dbReference type="EMBL" id="ANI92834.1"/>
    </source>
</evidence>
<dbReference type="AlphaFoldDB" id="A0A173LMD3"/>
<organism evidence="2 3">
    <name type="scientific">Dietzia timorensis</name>
    <dbReference type="NCBI Taxonomy" id="499555"/>
    <lineage>
        <taxon>Bacteria</taxon>
        <taxon>Bacillati</taxon>
        <taxon>Actinomycetota</taxon>
        <taxon>Actinomycetes</taxon>
        <taxon>Mycobacteriales</taxon>
        <taxon>Dietziaceae</taxon>
        <taxon>Dietzia</taxon>
    </lineage>
</organism>
<keyword evidence="3" id="KW-1185">Reference proteome</keyword>
<dbReference type="Proteomes" id="UP000186104">
    <property type="component" value="Chromosome"/>
</dbReference>
<accession>A0A173LMD3</accession>
<dbReference type="EMBL" id="CP015961">
    <property type="protein sequence ID" value="ANI92834.1"/>
    <property type="molecule type" value="Genomic_DNA"/>
</dbReference>
<dbReference type="Pfam" id="PF05239">
    <property type="entry name" value="PRC"/>
    <property type="match status" value="1"/>
</dbReference>